<protein>
    <submittedName>
        <fullName evidence="1">Uncharacterized protein</fullName>
    </submittedName>
</protein>
<reference evidence="1 2" key="1">
    <citation type="submission" date="2024-02" db="EMBL/GenBank/DDBJ databases">
        <title>Herpetosiphon gulosus NBRC 112829.</title>
        <authorList>
            <person name="Ichikawa N."/>
            <person name="Katano-Makiyama Y."/>
            <person name="Hidaka K."/>
        </authorList>
    </citation>
    <scope>NUCLEOTIDE SEQUENCE [LARGE SCALE GENOMIC DNA]</scope>
    <source>
        <strain evidence="1 2">NBRC 112829</strain>
    </source>
</reference>
<sequence length="73" mass="7809">MEAVVGCQGLTYSASWPLESTHLDLSNSPIGGLSLSSTTSKTHIVMGDNISFTVIRLAIDTLYINSFLAYDAI</sequence>
<organism evidence="1 2">
    <name type="scientific">Herpetosiphon gulosus</name>
    <dbReference type="NCBI Taxonomy" id="1973496"/>
    <lineage>
        <taxon>Bacteria</taxon>
        <taxon>Bacillati</taxon>
        <taxon>Chloroflexota</taxon>
        <taxon>Chloroflexia</taxon>
        <taxon>Herpetosiphonales</taxon>
        <taxon>Herpetosiphonaceae</taxon>
        <taxon>Herpetosiphon</taxon>
    </lineage>
</organism>
<evidence type="ECO:0000313" key="2">
    <source>
        <dbReference type="Proteomes" id="UP001428290"/>
    </source>
</evidence>
<comment type="caution">
    <text evidence="1">The sequence shown here is derived from an EMBL/GenBank/DDBJ whole genome shotgun (WGS) entry which is preliminary data.</text>
</comment>
<keyword evidence="2" id="KW-1185">Reference proteome</keyword>
<dbReference type="Proteomes" id="UP001428290">
    <property type="component" value="Unassembled WGS sequence"/>
</dbReference>
<proteinExistence type="predicted"/>
<dbReference type="EMBL" id="BAABRU010000058">
    <property type="protein sequence ID" value="GAA5531525.1"/>
    <property type="molecule type" value="Genomic_DNA"/>
</dbReference>
<accession>A0ABP9X803</accession>
<name>A0ABP9X803_9CHLR</name>
<gene>
    <name evidence="1" type="ORF">Hgul01_05350</name>
</gene>
<evidence type="ECO:0000313" key="1">
    <source>
        <dbReference type="EMBL" id="GAA5531525.1"/>
    </source>
</evidence>